<accession>A0A816BPU6</accession>
<dbReference type="PANTHER" id="PTHR34818">
    <property type="entry name" value="PROTEIN BLI-3"/>
    <property type="match status" value="1"/>
</dbReference>
<dbReference type="InterPro" id="IPR052917">
    <property type="entry name" value="Stress-Dev_Protein"/>
</dbReference>
<name>A0A816BPU6_ADIRI</name>
<dbReference type="InterPro" id="IPR038725">
    <property type="entry name" value="YdaG_split_barrel_FMN-bd"/>
</dbReference>
<evidence type="ECO:0000313" key="2">
    <source>
        <dbReference type="EMBL" id="CAF1613526.1"/>
    </source>
</evidence>
<dbReference type="SUPFAM" id="SSF50475">
    <property type="entry name" value="FMN-binding split barrel"/>
    <property type="match status" value="1"/>
</dbReference>
<dbReference type="Proteomes" id="UP000663828">
    <property type="component" value="Unassembled WGS sequence"/>
</dbReference>
<feature type="domain" description="General stress protein FMN-binding split barrel" evidence="1">
    <location>
        <begin position="36"/>
        <end position="183"/>
    </location>
</feature>
<dbReference type="EMBL" id="CAJNOR010007241">
    <property type="protein sequence ID" value="CAF1613526.1"/>
    <property type="molecule type" value="Genomic_DNA"/>
</dbReference>
<proteinExistence type="predicted"/>
<comment type="caution">
    <text evidence="2">The sequence shown here is derived from an EMBL/GenBank/DDBJ whole genome shotgun (WGS) entry which is preliminary data.</text>
</comment>
<keyword evidence="3" id="KW-1185">Reference proteome</keyword>
<reference evidence="2" key="1">
    <citation type="submission" date="2021-02" db="EMBL/GenBank/DDBJ databases">
        <authorList>
            <person name="Nowell W R."/>
        </authorList>
    </citation>
    <scope>NUCLEOTIDE SEQUENCE</scope>
</reference>
<dbReference type="Pfam" id="PF16242">
    <property type="entry name" value="Pyrid_ox_like"/>
    <property type="match status" value="1"/>
</dbReference>
<dbReference type="PANTHER" id="PTHR34818:SF1">
    <property type="entry name" value="PROTEIN BLI-3"/>
    <property type="match status" value="1"/>
</dbReference>
<protein>
    <recommendedName>
        <fullName evidence="1">General stress protein FMN-binding split barrel domain-containing protein</fullName>
    </recommendedName>
</protein>
<evidence type="ECO:0000313" key="3">
    <source>
        <dbReference type="Proteomes" id="UP000663828"/>
    </source>
</evidence>
<evidence type="ECO:0000259" key="1">
    <source>
        <dbReference type="Pfam" id="PF16242"/>
    </source>
</evidence>
<organism evidence="2 3">
    <name type="scientific">Adineta ricciae</name>
    <name type="common">Rotifer</name>
    <dbReference type="NCBI Taxonomy" id="249248"/>
    <lineage>
        <taxon>Eukaryota</taxon>
        <taxon>Metazoa</taxon>
        <taxon>Spiralia</taxon>
        <taxon>Gnathifera</taxon>
        <taxon>Rotifera</taxon>
        <taxon>Eurotatoria</taxon>
        <taxon>Bdelloidea</taxon>
        <taxon>Adinetida</taxon>
        <taxon>Adinetidae</taxon>
        <taxon>Adineta</taxon>
    </lineage>
</organism>
<dbReference type="Gene3D" id="2.30.110.10">
    <property type="entry name" value="Electron Transport, Fmn-binding Protein, Chain A"/>
    <property type="match status" value="1"/>
</dbReference>
<gene>
    <name evidence="2" type="ORF">XAT740_LOCUS49236</name>
</gene>
<sequence length="512" mass="59710">MNRLVQSFVKPTLFQFQNATLIARQSIAFASTTNDDKTNKLFELIKDIRYAMITTVESDNSLRSRPMASRQADKWDGALWFFTKKSSPKVEEAKQNYDKVNVSYSDPNKMSFVSVSGEAEFIDDKTKMKELWSAYLKVFFPQGLEDPDLTLMKVTAKYGEYWDSPSNKMVQLYALAKAAATKNPKALGENKKLLFQTNKQSQMNVDDFKASFIGRTSQYIDTILNTSLNDPVLLRVAIRRCRLDCAEAERRIAKLKEDNKEYVPKSDYTTLQQTYDELIKSSEQLKQHFRNAKVEYKFVFRLKYWEYHFRSSSTLKNALQHLIQDRDKYFTLCENYRATLTPRPKWERCASVIERWDELSIGKTSNERVDILLNEIIGGNDIYNNLVHFIGLGVDSTVPTFLQTTANIRNRHFMQRDVSLLIENIWKEKIDYDGQRATKEAPKSVLADFVHIYFKRRFPDDETLQLEWGYNLVASCRRFRSSPDIDLFWSVLTGKISEEVHHQKQLLPNESK</sequence>
<dbReference type="InterPro" id="IPR012349">
    <property type="entry name" value="Split_barrel_FMN-bd"/>
</dbReference>
<dbReference type="AlphaFoldDB" id="A0A816BPU6"/>